<evidence type="ECO:0000256" key="2">
    <source>
        <dbReference type="ARBA" id="ARBA00022723"/>
    </source>
</evidence>
<protein>
    <recommendedName>
        <fullName evidence="7">Rieske domain-containing protein</fullName>
    </recommendedName>
</protein>
<keyword evidence="4" id="KW-0411">Iron-sulfur</keyword>
<evidence type="ECO:0000256" key="3">
    <source>
        <dbReference type="ARBA" id="ARBA00023004"/>
    </source>
</evidence>
<evidence type="ECO:0000256" key="5">
    <source>
        <dbReference type="SAM" id="Phobius"/>
    </source>
</evidence>
<keyword evidence="2" id="KW-0479">Metal-binding</keyword>
<feature type="chain" id="PRO_5023060423" description="Rieske domain-containing protein" evidence="6">
    <location>
        <begin position="21"/>
        <end position="137"/>
    </location>
</feature>
<evidence type="ECO:0000256" key="4">
    <source>
        <dbReference type="ARBA" id="ARBA00023014"/>
    </source>
</evidence>
<proteinExistence type="predicted"/>
<dbReference type="InterPro" id="IPR017941">
    <property type="entry name" value="Rieske_2Fe-2S"/>
</dbReference>
<dbReference type="EMBL" id="CP042437">
    <property type="protein sequence ID" value="QEC76541.1"/>
    <property type="molecule type" value="Genomic_DNA"/>
</dbReference>
<evidence type="ECO:0000256" key="6">
    <source>
        <dbReference type="SAM" id="SignalP"/>
    </source>
</evidence>
<accession>A0A5B8VZ06</accession>
<sequence length="137" mass="14346">MRKLLAIVLIGLCCFSCGKATDNIPSVPVNFSAPINDPRLAPLTSGGGVVFIGGYGVAGLIIYRTGSGQYVAYDRCSSYQPEKKCAVTLDASGFSVTDPCSGSKFSLADGTPVKAPATKSLRAYSVSVYNFQIFVSN</sequence>
<gene>
    <name evidence="8" type="ORF">FSB76_11490</name>
</gene>
<keyword evidence="5" id="KW-0812">Transmembrane</keyword>
<keyword evidence="5" id="KW-0472">Membrane</keyword>
<reference evidence="8 9" key="1">
    <citation type="journal article" date="2013" name="J. Microbiol.">
        <title>Mucilaginibacter ginsenosidivorax sp. nov., with ginsenoside converting activity isolated from sediment.</title>
        <authorList>
            <person name="Kim J.K."/>
            <person name="Choi T.E."/>
            <person name="Liu Q.M."/>
            <person name="Park H.Y."/>
            <person name="Yi T.H."/>
            <person name="Yoon M.H."/>
            <person name="Kim S.C."/>
            <person name="Im W.T."/>
        </authorList>
    </citation>
    <scope>NUCLEOTIDE SEQUENCE [LARGE SCALE GENOMIC DNA]</scope>
    <source>
        <strain evidence="8 9">KHI28</strain>
    </source>
</reference>
<feature type="domain" description="Rieske" evidence="7">
    <location>
        <begin position="60"/>
        <end position="135"/>
    </location>
</feature>
<keyword evidence="1" id="KW-0001">2Fe-2S</keyword>
<keyword evidence="3" id="KW-0408">Iron</keyword>
<dbReference type="OrthoDB" id="1201186at2"/>
<dbReference type="InterPro" id="IPR036922">
    <property type="entry name" value="Rieske_2Fe-2S_sf"/>
</dbReference>
<dbReference type="GO" id="GO:0051537">
    <property type="term" value="F:2 iron, 2 sulfur cluster binding"/>
    <property type="evidence" value="ECO:0007669"/>
    <property type="project" value="UniProtKB-KW"/>
</dbReference>
<dbReference type="RefSeq" id="WP_147053713.1">
    <property type="nucleotide sequence ID" value="NZ_CP042437.1"/>
</dbReference>
<evidence type="ECO:0000256" key="1">
    <source>
        <dbReference type="ARBA" id="ARBA00022714"/>
    </source>
</evidence>
<dbReference type="PROSITE" id="PS51296">
    <property type="entry name" value="RIESKE"/>
    <property type="match status" value="1"/>
</dbReference>
<dbReference type="Gene3D" id="2.102.10.10">
    <property type="entry name" value="Rieske [2Fe-2S] iron-sulphur domain"/>
    <property type="match status" value="1"/>
</dbReference>
<evidence type="ECO:0000313" key="8">
    <source>
        <dbReference type="EMBL" id="QEC76541.1"/>
    </source>
</evidence>
<dbReference type="Proteomes" id="UP000321362">
    <property type="component" value="Chromosome"/>
</dbReference>
<dbReference type="KEGG" id="mgk:FSB76_11490"/>
<dbReference type="SUPFAM" id="SSF50022">
    <property type="entry name" value="ISP domain"/>
    <property type="match status" value="1"/>
</dbReference>
<evidence type="ECO:0000259" key="7">
    <source>
        <dbReference type="PROSITE" id="PS51296"/>
    </source>
</evidence>
<dbReference type="GO" id="GO:0046872">
    <property type="term" value="F:metal ion binding"/>
    <property type="evidence" value="ECO:0007669"/>
    <property type="project" value="UniProtKB-KW"/>
</dbReference>
<keyword evidence="5" id="KW-1133">Transmembrane helix</keyword>
<keyword evidence="9" id="KW-1185">Reference proteome</keyword>
<evidence type="ECO:0000313" key="9">
    <source>
        <dbReference type="Proteomes" id="UP000321362"/>
    </source>
</evidence>
<organism evidence="8 9">
    <name type="scientific">Mucilaginibacter ginsenosidivorax</name>
    <dbReference type="NCBI Taxonomy" id="862126"/>
    <lineage>
        <taxon>Bacteria</taxon>
        <taxon>Pseudomonadati</taxon>
        <taxon>Bacteroidota</taxon>
        <taxon>Sphingobacteriia</taxon>
        <taxon>Sphingobacteriales</taxon>
        <taxon>Sphingobacteriaceae</taxon>
        <taxon>Mucilaginibacter</taxon>
    </lineage>
</organism>
<feature type="signal peptide" evidence="6">
    <location>
        <begin position="1"/>
        <end position="20"/>
    </location>
</feature>
<name>A0A5B8VZ06_9SPHI</name>
<keyword evidence="6" id="KW-0732">Signal</keyword>
<feature type="transmembrane region" description="Helical" evidence="5">
    <location>
        <begin position="44"/>
        <end position="63"/>
    </location>
</feature>
<dbReference type="AlphaFoldDB" id="A0A5B8VZ06"/>